<dbReference type="EMBL" id="AP001204">
    <property type="protein sequence ID" value="BAB16652.1"/>
    <property type="molecule type" value="Genomic_DNA"/>
</dbReference>
<reference evidence="4" key="3">
    <citation type="journal article" date="2010" name="FEMS Microbiol. Lett.">
        <title>Analysis of plasmid diversity in 96 Rhodococcus equi strains isolated in Normandy (France) and sequencing of the 87-kb type I virulence plasmid.</title>
        <authorList>
            <person name="Duquesne F."/>
            <person name="Hebert L."/>
            <person name="Sevin C."/>
            <person name="Breuil M.F."/>
            <person name="Tapprest J."/>
            <person name="Laugier C."/>
            <person name="Petry S."/>
        </authorList>
    </citation>
    <scope>NUCLEOTIDE SEQUENCE</scope>
    <source>
        <strain evidence="4">MBE116</strain>
        <plasmid evidence="4">pVAPAMBE116</plasmid>
    </source>
</reference>
<feature type="chain" id="PRO_5015099724" evidence="1">
    <location>
        <begin position="24"/>
        <end position="203"/>
    </location>
</feature>
<evidence type="ECO:0000313" key="11">
    <source>
        <dbReference type="EMBL" id="NKW44546.1"/>
    </source>
</evidence>
<reference evidence="7" key="4">
    <citation type="submission" date="2019-11" db="EMBL/GenBank/DDBJ databases">
        <title>Spread of Macrolides and rifampicin resistant Rhodococcus equi in clinical isolates in the USA.</title>
        <authorList>
            <person name="Alvarez-Narvaez S."/>
            <person name="Huber L."/>
            <person name="Cohen N.D."/>
            <person name="Slovis N."/>
            <person name="Greiter M."/>
            <person name="Giguere S."/>
            <person name="Hart K."/>
        </authorList>
    </citation>
    <scope>NUCLEOTIDE SEQUENCE</scope>
    <source>
        <strain evidence="7">Lh_17</strain>
        <strain evidence="8">Lh_38</strain>
        <strain evidence="9">Lh_5</strain>
    </source>
</reference>
<evidence type="ECO:0000313" key="7">
    <source>
        <dbReference type="EMBL" id="MBM4566208.1"/>
    </source>
</evidence>
<geneLocation type="plasmid" evidence="4">
    <name>pVAPAMBE116</name>
</geneLocation>
<reference evidence="10" key="5">
    <citation type="journal article" date="2020" name="Environ. Microbiol.">
        <title>The novel and transferable erm(51) gene confers Macrolides, Lincosamides, and Streptogramins B (MLSB) resistance to clonal Rhodococcus equi in the environment.</title>
        <authorList>
            <person name="Huber L."/>
            <person name="Giguere S."/>
            <person name="Slovis N.M."/>
            <person name="Alvarez-Narvaez S."/>
            <person name="Hart K.A."/>
            <person name="Greiter M."/>
            <person name="Morris E.R.A."/>
            <person name="Cohen N.D."/>
        </authorList>
    </citation>
    <scope>NUCLEOTIDE SEQUENCE</scope>
    <source>
        <strain evidence="10">Lh_116_1</strain>
        <strain evidence="11">Lh_16_1</strain>
    </source>
</reference>
<evidence type="ECO:0000313" key="9">
    <source>
        <dbReference type="EMBL" id="MBM4717363.1"/>
    </source>
</evidence>
<evidence type="ECO:0000313" key="4">
    <source>
        <dbReference type="EMBL" id="ADI50214.1"/>
    </source>
</evidence>
<dbReference type="GeneID" id="57580589"/>
<geneLocation type="plasmid" evidence="5">
    <name>pREAT701</name>
    <name>p33701</name>
</geneLocation>
<dbReference type="EMBL" id="AF116907">
    <property type="protein sequence ID" value="AAG21746.1"/>
    <property type="molecule type" value="Genomic_DNA"/>
</dbReference>
<keyword evidence="4" id="KW-0449">Lipoprotein</keyword>
<evidence type="ECO:0000313" key="8">
    <source>
        <dbReference type="EMBL" id="MBM4628505.1"/>
    </source>
</evidence>
<dbReference type="AlphaFoldDB" id="Q9EU03"/>
<evidence type="ECO:0000259" key="2">
    <source>
        <dbReference type="Pfam" id="PF26526"/>
    </source>
</evidence>
<keyword evidence="5" id="KW-0614">Plasmid</keyword>
<feature type="domain" description="DUF8175" evidence="2">
    <location>
        <begin position="22"/>
        <end position="189"/>
    </location>
</feature>
<dbReference type="PROSITE" id="PS51257">
    <property type="entry name" value="PROKAR_LIPOPROTEIN"/>
    <property type="match status" value="1"/>
</dbReference>
<name>Q9EU03_RHOHA</name>
<dbReference type="OMA" id="YTITDYS"/>
<evidence type="ECO:0000256" key="1">
    <source>
        <dbReference type="SAM" id="SignalP"/>
    </source>
</evidence>
<protein>
    <submittedName>
        <fullName evidence="4">Putative lipoprotein</fullName>
    </submittedName>
</protein>
<dbReference type="EMBL" id="WUYC01000012">
    <property type="protein sequence ID" value="MBM4717363.1"/>
    <property type="molecule type" value="Genomic_DNA"/>
</dbReference>
<geneLocation type="plasmid" evidence="3">
    <name>unnamed</name>
</geneLocation>
<evidence type="ECO:0000313" key="3">
    <source>
        <dbReference type="EMBL" id="AAG21746.1"/>
    </source>
</evidence>
<organism evidence="5">
    <name type="scientific">Rhodococcus hoagii</name>
    <name type="common">Corynebacterium equii</name>
    <dbReference type="NCBI Taxonomy" id="43767"/>
    <lineage>
        <taxon>Bacteria</taxon>
        <taxon>Bacillati</taxon>
        <taxon>Actinomycetota</taxon>
        <taxon>Actinomycetes</taxon>
        <taxon>Mycobacteriales</taxon>
        <taxon>Nocardiaceae</taxon>
        <taxon>Prescottella</taxon>
    </lineage>
</organism>
<keyword evidence="1" id="KW-0732">Signal</keyword>
<dbReference type="Proteomes" id="UP000608063">
    <property type="component" value="Unassembled WGS sequence"/>
</dbReference>
<accession>Q9EU03</accession>
<dbReference type="EMBL" id="HM114217">
    <property type="protein sequence ID" value="ADI50214.1"/>
    <property type="molecule type" value="Genomic_DNA"/>
</dbReference>
<evidence type="ECO:0000313" key="5">
    <source>
        <dbReference type="EMBL" id="BAB16652.1"/>
    </source>
</evidence>
<dbReference type="Pfam" id="PF26526">
    <property type="entry name" value="DUF8175"/>
    <property type="match status" value="1"/>
</dbReference>
<reference evidence="6" key="2">
    <citation type="journal article" date="2008" name="J. Bacteriol.">
        <title>Evolution of the Rhodococcus equi vap pathogenicity island seen through comparison of host-associated vapA and vapB virulence plasmids.</title>
        <authorList>
            <person name="Letek M."/>
            <person name="Ocampo-Sosa A.A."/>
            <person name="Sanders M."/>
            <person name="Fogarty U."/>
            <person name="Buckley T."/>
            <person name="Leadon D.P."/>
            <person name="Gonzalez P."/>
            <person name="Scortti M."/>
            <person name="Meijer W.G."/>
            <person name="Parkhill J."/>
            <person name="Bentley S."/>
            <person name="Vazquez-Boland J.A."/>
        </authorList>
    </citation>
    <scope>NUCLEOTIDE SEQUENCE [LARGE SCALE GENOMIC DNA]</scope>
    <source>
        <strain evidence="6">PAM1593</strain>
        <plasmid evidence="6">pVAPB1593</plasmid>
    </source>
</reference>
<dbReference type="EMBL" id="WVDC01000024">
    <property type="protein sequence ID" value="NKW44546.1"/>
    <property type="molecule type" value="Genomic_DNA"/>
</dbReference>
<dbReference type="RefSeq" id="WP_010900405.1">
    <property type="nucleotide sequence ID" value="NC_002576.1"/>
</dbReference>
<dbReference type="Proteomes" id="UP000706122">
    <property type="component" value="Unassembled WGS sequence"/>
</dbReference>
<evidence type="ECO:0000313" key="10">
    <source>
        <dbReference type="EMBL" id="NKT77955.1"/>
    </source>
</evidence>
<gene>
    <name evidence="5" type="primary">orf43</name>
    <name evidence="7" type="ORF">GS441_12400</name>
    <name evidence="8" type="ORF">GS453_17255</name>
    <name evidence="9" type="ORF">GS551_24900</name>
    <name evidence="10" type="ORF">GS882_07415</name>
    <name evidence="11" type="ORF">GS947_24080</name>
    <name evidence="4" type="ORF">pVAPA_0200</name>
    <name evidence="6" type="ORF">pVAPB_0200</name>
</gene>
<dbReference type="EMBL" id="WUXR01000006">
    <property type="protein sequence ID" value="MBM4566208.1"/>
    <property type="molecule type" value="Genomic_DNA"/>
</dbReference>
<geneLocation type="plasmid" evidence="6">
    <name>pVAPB1593</name>
</geneLocation>
<evidence type="ECO:0000313" key="6">
    <source>
        <dbReference type="EMBL" id="CAQ30298.1"/>
    </source>
</evidence>
<dbReference type="Proteomes" id="UP000738270">
    <property type="component" value="Unassembled WGS sequence"/>
</dbReference>
<dbReference type="InterPro" id="IPR058488">
    <property type="entry name" value="DUF8175"/>
</dbReference>
<dbReference type="Proteomes" id="UP000603463">
    <property type="component" value="Unassembled WGS sequence"/>
</dbReference>
<dbReference type="EMBL" id="AM947676">
    <property type="protein sequence ID" value="CAQ30298.1"/>
    <property type="molecule type" value="Genomic_DNA"/>
</dbReference>
<feature type="signal peptide" evidence="1">
    <location>
        <begin position="1"/>
        <end position="23"/>
    </location>
</feature>
<reference evidence="5" key="1">
    <citation type="journal article" date="2000" name="Infect. Immun.">
        <title>DNA sequence and comparison of virulence plasmids from Rhodococcus equi ATCC 33701 and 103.</title>
        <authorList>
            <person name="Takai S."/>
            <person name="Hines S.A."/>
            <person name="Sekizaki T."/>
            <person name="Nicholson V.M."/>
            <person name="Alperin D.A."/>
            <person name="Osaki M."/>
            <person name="Takamatsu D."/>
            <person name="Nakamura M."/>
            <person name="Suzuki K."/>
            <person name="Ogino N."/>
            <person name="Kakuda T."/>
            <person name="Dan H."/>
            <person name="Prescott J.F."/>
        </authorList>
    </citation>
    <scope>NUCLEOTIDE SEQUENCE</scope>
    <source>
        <strain evidence="3">103</strain>
        <strain evidence="5">ATCC33701</strain>
        <plasmid evidence="5">pREAT701 (p33701)</plasmid>
        <plasmid evidence="3">unnamed</plasmid>
    </source>
</reference>
<proteinExistence type="predicted"/>
<dbReference type="EMBL" id="WVBC01000020">
    <property type="protein sequence ID" value="NKT77955.1"/>
    <property type="molecule type" value="Genomic_DNA"/>
</dbReference>
<dbReference type="EMBL" id="WUXD01000038">
    <property type="protein sequence ID" value="MBM4628505.1"/>
    <property type="molecule type" value="Genomic_DNA"/>
</dbReference>
<sequence length="203" mass="20938">MIRRLAGAAIVAVALATAGCGGAGQPDNQPTASLTDAPEIASWSSVKGVWVPIGKNDGPKGGSGEPFTGFTHTPQGAALAAITQSVQLATASDTDWPKILGSVAAPGETRDVYAANRALVSISGLDPEAVPEIVGYTITDYSDDAASVDVVQRFPDNSLAASHSRVVWTGEDWHLELPAEDATSITALDEMPSDLVNLEGTRK</sequence>
<dbReference type="Proteomes" id="UP000808906">
    <property type="component" value="Unassembled WGS sequence"/>
</dbReference>